<evidence type="ECO:0000313" key="5">
    <source>
        <dbReference type="EMBL" id="BAL89600.1"/>
    </source>
</evidence>
<keyword evidence="2" id="KW-0238">DNA-binding</keyword>
<dbReference type="HOGENOM" id="CLU_083287_15_1_11"/>
<protein>
    <submittedName>
        <fullName evidence="5">Putative MarR-family transcriptional regulator</fullName>
    </submittedName>
</protein>
<dbReference type="SUPFAM" id="SSF46785">
    <property type="entry name" value="Winged helix' DNA-binding domain"/>
    <property type="match status" value="1"/>
</dbReference>
<proteinExistence type="predicted"/>
<dbReference type="RefSeq" id="WP_014444494.1">
    <property type="nucleotide sequence ID" value="NC_017093.1"/>
</dbReference>
<feature type="domain" description="HTH marR-type" evidence="4">
    <location>
        <begin position="1"/>
        <end position="138"/>
    </location>
</feature>
<dbReference type="InterPro" id="IPR052526">
    <property type="entry name" value="HTH-type_Bedaq_tolerance"/>
</dbReference>
<dbReference type="InterPro" id="IPR023187">
    <property type="entry name" value="Tscrpt_reg_MarR-type_CS"/>
</dbReference>
<gene>
    <name evidence="5" type="ordered locus">AMIS_43800</name>
</gene>
<keyword evidence="6" id="KW-1185">Reference proteome</keyword>
<dbReference type="PROSITE" id="PS01117">
    <property type="entry name" value="HTH_MARR_1"/>
    <property type="match status" value="1"/>
</dbReference>
<keyword evidence="3" id="KW-0804">Transcription</keyword>
<dbReference type="PANTHER" id="PTHR39515">
    <property type="entry name" value="CONSERVED PROTEIN"/>
    <property type="match status" value="1"/>
</dbReference>
<dbReference type="KEGG" id="ams:AMIS_43800"/>
<name>I0H9B3_ACTM4</name>
<organism evidence="5 6">
    <name type="scientific">Actinoplanes missouriensis (strain ATCC 14538 / DSM 43046 / CBS 188.64 / JCM 3121 / NBRC 102363 / NCIMB 12654 / NRRL B-3342 / UNCC 431)</name>
    <dbReference type="NCBI Taxonomy" id="512565"/>
    <lineage>
        <taxon>Bacteria</taxon>
        <taxon>Bacillati</taxon>
        <taxon>Actinomycetota</taxon>
        <taxon>Actinomycetes</taxon>
        <taxon>Micromonosporales</taxon>
        <taxon>Micromonosporaceae</taxon>
        <taxon>Actinoplanes</taxon>
    </lineage>
</organism>
<evidence type="ECO:0000313" key="6">
    <source>
        <dbReference type="Proteomes" id="UP000007882"/>
    </source>
</evidence>
<dbReference type="OrthoDB" id="5022690at2"/>
<dbReference type="Pfam" id="PF12802">
    <property type="entry name" value="MarR_2"/>
    <property type="match status" value="1"/>
</dbReference>
<dbReference type="PROSITE" id="PS50995">
    <property type="entry name" value="HTH_MARR_2"/>
    <property type="match status" value="1"/>
</dbReference>
<accession>I0H9B3</accession>
<dbReference type="SMART" id="SM00347">
    <property type="entry name" value="HTH_MARR"/>
    <property type="match status" value="1"/>
</dbReference>
<reference evidence="5 6" key="1">
    <citation type="submission" date="2012-02" db="EMBL/GenBank/DDBJ databases">
        <title>Complete genome sequence of Actinoplanes missouriensis 431 (= NBRC 102363).</title>
        <authorList>
            <person name="Ohnishi Y."/>
            <person name="Ishikawa J."/>
            <person name="Sekine M."/>
            <person name="Hosoyama A."/>
            <person name="Harada T."/>
            <person name="Narita H."/>
            <person name="Hata T."/>
            <person name="Konno Y."/>
            <person name="Tutikane K."/>
            <person name="Fujita N."/>
            <person name="Horinouchi S."/>
            <person name="Hayakawa M."/>
        </authorList>
    </citation>
    <scope>NUCLEOTIDE SEQUENCE [LARGE SCALE GENOMIC DNA]</scope>
    <source>
        <strain evidence="6">ATCC 14538 / DSM 43046 / CBS 188.64 / JCM 3121 / NBRC 102363 / NCIMB 12654 / NRRL B-3342 / UNCC 431</strain>
    </source>
</reference>
<dbReference type="AlphaFoldDB" id="I0H9B3"/>
<evidence type="ECO:0000256" key="1">
    <source>
        <dbReference type="ARBA" id="ARBA00023015"/>
    </source>
</evidence>
<evidence type="ECO:0000256" key="2">
    <source>
        <dbReference type="ARBA" id="ARBA00023125"/>
    </source>
</evidence>
<dbReference type="Gene3D" id="1.10.287.100">
    <property type="match status" value="1"/>
</dbReference>
<sequence>MTPDTDIAERLRQSIGHLVRVVRAQADTLPPPQAAALGTLDRDGPRTIAGLAAARGVKHQSMSRTVGELEALGLVTRTPNPDDRRAVLITLTGAGVARLGEDREARRRWVAGAIAARLTAEERRVLQTVPDLLDRLAAGP</sequence>
<keyword evidence="1" id="KW-0805">Transcription regulation</keyword>
<evidence type="ECO:0000256" key="3">
    <source>
        <dbReference type="ARBA" id="ARBA00023163"/>
    </source>
</evidence>
<dbReference type="InterPro" id="IPR036390">
    <property type="entry name" value="WH_DNA-bd_sf"/>
</dbReference>
<dbReference type="InterPro" id="IPR000835">
    <property type="entry name" value="HTH_MarR-typ"/>
</dbReference>
<evidence type="ECO:0000259" key="4">
    <source>
        <dbReference type="PROSITE" id="PS50995"/>
    </source>
</evidence>
<dbReference type="GO" id="GO:0003700">
    <property type="term" value="F:DNA-binding transcription factor activity"/>
    <property type="evidence" value="ECO:0007669"/>
    <property type="project" value="InterPro"/>
</dbReference>
<dbReference type="Proteomes" id="UP000007882">
    <property type="component" value="Chromosome"/>
</dbReference>
<dbReference type="PRINTS" id="PR00598">
    <property type="entry name" value="HTHMARR"/>
</dbReference>
<dbReference type="GO" id="GO:0003677">
    <property type="term" value="F:DNA binding"/>
    <property type="evidence" value="ECO:0007669"/>
    <property type="project" value="UniProtKB-KW"/>
</dbReference>
<dbReference type="PATRIC" id="fig|512565.3.peg.4366"/>
<dbReference type="Gene3D" id="1.10.10.10">
    <property type="entry name" value="Winged helix-like DNA-binding domain superfamily/Winged helix DNA-binding domain"/>
    <property type="match status" value="1"/>
</dbReference>
<dbReference type="STRING" id="512565.AMIS_43800"/>
<dbReference type="eggNOG" id="COG1846">
    <property type="taxonomic scope" value="Bacteria"/>
</dbReference>
<dbReference type="EMBL" id="AP012319">
    <property type="protein sequence ID" value="BAL89600.1"/>
    <property type="molecule type" value="Genomic_DNA"/>
</dbReference>
<dbReference type="PANTHER" id="PTHR39515:SF2">
    <property type="entry name" value="HTH-TYPE TRANSCRIPTIONAL REGULATOR RV0880"/>
    <property type="match status" value="1"/>
</dbReference>
<dbReference type="InterPro" id="IPR036388">
    <property type="entry name" value="WH-like_DNA-bd_sf"/>
</dbReference>